<comment type="caution">
    <text evidence="2">The sequence shown here is derived from an EMBL/GenBank/DDBJ whole genome shotgun (WGS) entry which is preliminary data.</text>
</comment>
<evidence type="ECO:0000313" key="3">
    <source>
        <dbReference type="Proteomes" id="UP001187192"/>
    </source>
</evidence>
<dbReference type="Proteomes" id="UP001187192">
    <property type="component" value="Unassembled WGS sequence"/>
</dbReference>
<organism evidence="2 3">
    <name type="scientific">Ficus carica</name>
    <name type="common">Common fig</name>
    <dbReference type="NCBI Taxonomy" id="3494"/>
    <lineage>
        <taxon>Eukaryota</taxon>
        <taxon>Viridiplantae</taxon>
        <taxon>Streptophyta</taxon>
        <taxon>Embryophyta</taxon>
        <taxon>Tracheophyta</taxon>
        <taxon>Spermatophyta</taxon>
        <taxon>Magnoliopsida</taxon>
        <taxon>eudicotyledons</taxon>
        <taxon>Gunneridae</taxon>
        <taxon>Pentapetalae</taxon>
        <taxon>rosids</taxon>
        <taxon>fabids</taxon>
        <taxon>Rosales</taxon>
        <taxon>Moraceae</taxon>
        <taxon>Ficeae</taxon>
        <taxon>Ficus</taxon>
    </lineage>
</organism>
<dbReference type="PANTHER" id="PTHR47181">
    <property type="entry name" value="BRCA1 C TERMINUS DOMAIN CONTAINING PROTEIN, EXPRESSED"/>
    <property type="match status" value="1"/>
</dbReference>
<proteinExistence type="predicted"/>
<dbReference type="InterPro" id="IPR044254">
    <property type="entry name" value="At4g02110-like"/>
</dbReference>
<dbReference type="InterPro" id="IPR001357">
    <property type="entry name" value="BRCT_dom"/>
</dbReference>
<sequence length="130" mass="14510">MIETNLPAKPFLGVRFVLSGFDPLHEQKVRSKLVEGGGVDAGQYSKNCSHVIVHDIVYDDPLCVTARKDCKWLVTGFWVDHSFDIGMPVDTTSIIYRPPKDLKGIPGAKGLIMCLTGYQRQDRDDIMVCI</sequence>
<dbReference type="PANTHER" id="PTHR47181:SF2">
    <property type="entry name" value="BRCA1 C TERMINUS DOMAIN CONTAINING PROTEIN, EXPRESSED"/>
    <property type="match status" value="1"/>
</dbReference>
<gene>
    <name evidence="2" type="ORF">TIFTF001_021475</name>
</gene>
<reference evidence="2" key="1">
    <citation type="submission" date="2023-07" db="EMBL/GenBank/DDBJ databases">
        <title>draft genome sequence of fig (Ficus carica).</title>
        <authorList>
            <person name="Takahashi T."/>
            <person name="Nishimura K."/>
        </authorList>
    </citation>
    <scope>NUCLEOTIDE SEQUENCE</scope>
</reference>
<keyword evidence="3" id="KW-1185">Reference proteome</keyword>
<dbReference type="AlphaFoldDB" id="A0AA88DAS7"/>
<dbReference type="EMBL" id="BTGU01000041">
    <property type="protein sequence ID" value="GMN52328.1"/>
    <property type="molecule type" value="Genomic_DNA"/>
</dbReference>
<feature type="domain" description="BRCT" evidence="1">
    <location>
        <begin position="9"/>
        <end position="82"/>
    </location>
</feature>
<dbReference type="SUPFAM" id="SSF52113">
    <property type="entry name" value="BRCT domain"/>
    <property type="match status" value="1"/>
</dbReference>
<name>A0AA88DAS7_FICCA</name>
<protein>
    <recommendedName>
        <fullName evidence="1">BRCT domain-containing protein</fullName>
    </recommendedName>
</protein>
<dbReference type="Pfam" id="PF00533">
    <property type="entry name" value="BRCT"/>
    <property type="match status" value="1"/>
</dbReference>
<dbReference type="InterPro" id="IPR036420">
    <property type="entry name" value="BRCT_dom_sf"/>
</dbReference>
<dbReference type="Gene3D" id="3.40.50.10190">
    <property type="entry name" value="BRCT domain"/>
    <property type="match status" value="1"/>
</dbReference>
<evidence type="ECO:0000313" key="2">
    <source>
        <dbReference type="EMBL" id="GMN52328.1"/>
    </source>
</evidence>
<accession>A0AA88DAS7</accession>
<evidence type="ECO:0000259" key="1">
    <source>
        <dbReference type="Pfam" id="PF00533"/>
    </source>
</evidence>